<dbReference type="EMBL" id="JABANO010018151">
    <property type="protein sequence ID" value="KAF4732300.1"/>
    <property type="molecule type" value="Genomic_DNA"/>
</dbReference>
<evidence type="ECO:0000256" key="1">
    <source>
        <dbReference type="SAM" id="Phobius"/>
    </source>
</evidence>
<protein>
    <submittedName>
        <fullName evidence="2">Uncharacterized protein</fullName>
    </submittedName>
</protein>
<organism evidence="2 3">
    <name type="scientific">Perkinsus olseni</name>
    <name type="common">Perkinsus atlanticus</name>
    <dbReference type="NCBI Taxonomy" id="32597"/>
    <lineage>
        <taxon>Eukaryota</taxon>
        <taxon>Sar</taxon>
        <taxon>Alveolata</taxon>
        <taxon>Perkinsozoa</taxon>
        <taxon>Perkinsea</taxon>
        <taxon>Perkinsida</taxon>
        <taxon>Perkinsidae</taxon>
        <taxon>Perkinsus</taxon>
    </lineage>
</organism>
<name>A0A7J6SJI9_PEROL</name>
<dbReference type="AlphaFoldDB" id="A0A7J6SJI9"/>
<feature type="non-terminal residue" evidence="2">
    <location>
        <position position="1"/>
    </location>
</feature>
<accession>A0A7J6SJI9</accession>
<gene>
    <name evidence="2" type="ORF">FOZ63_013442</name>
</gene>
<dbReference type="Proteomes" id="UP000553632">
    <property type="component" value="Unassembled WGS sequence"/>
</dbReference>
<keyword evidence="1" id="KW-0472">Membrane</keyword>
<feature type="non-terminal residue" evidence="2">
    <location>
        <position position="106"/>
    </location>
</feature>
<evidence type="ECO:0000313" key="3">
    <source>
        <dbReference type="Proteomes" id="UP000553632"/>
    </source>
</evidence>
<keyword evidence="1" id="KW-0812">Transmembrane</keyword>
<reference evidence="2 3" key="1">
    <citation type="submission" date="2020-04" db="EMBL/GenBank/DDBJ databases">
        <title>Perkinsus olseni comparative genomics.</title>
        <authorList>
            <person name="Bogema D.R."/>
        </authorList>
    </citation>
    <scope>NUCLEOTIDE SEQUENCE [LARGE SCALE GENOMIC DNA]</scope>
    <source>
        <strain evidence="2 3">ATCC PRA-207</strain>
    </source>
</reference>
<sequence>ATIALRPRRTPTELSVVIHLCSRITTTTTKTMMMMTLISSLLLTISSVIEMCQVYITLMCRQAPSVDPWRLLIRSQPHQWAMILLSLLLVSTRIASILDHSQRPGL</sequence>
<evidence type="ECO:0000313" key="2">
    <source>
        <dbReference type="EMBL" id="KAF4732300.1"/>
    </source>
</evidence>
<feature type="transmembrane region" description="Helical" evidence="1">
    <location>
        <begin position="37"/>
        <end position="58"/>
    </location>
</feature>
<keyword evidence="3" id="KW-1185">Reference proteome</keyword>
<keyword evidence="1" id="KW-1133">Transmembrane helix</keyword>
<feature type="transmembrane region" description="Helical" evidence="1">
    <location>
        <begin position="78"/>
        <end position="98"/>
    </location>
</feature>
<comment type="caution">
    <text evidence="2">The sequence shown here is derived from an EMBL/GenBank/DDBJ whole genome shotgun (WGS) entry which is preliminary data.</text>
</comment>
<proteinExistence type="predicted"/>